<proteinExistence type="predicted"/>
<organism evidence="1 2">
    <name type="scientific">Aureobasidium namibiae CBS 147.97</name>
    <dbReference type="NCBI Taxonomy" id="1043004"/>
    <lineage>
        <taxon>Eukaryota</taxon>
        <taxon>Fungi</taxon>
        <taxon>Dikarya</taxon>
        <taxon>Ascomycota</taxon>
        <taxon>Pezizomycotina</taxon>
        <taxon>Dothideomycetes</taxon>
        <taxon>Dothideomycetidae</taxon>
        <taxon>Dothideales</taxon>
        <taxon>Saccotheciaceae</taxon>
        <taxon>Aureobasidium</taxon>
    </lineage>
</organism>
<gene>
    <name evidence="1" type="ORF">M436DRAFT_59620</name>
</gene>
<dbReference type="Proteomes" id="UP000027730">
    <property type="component" value="Unassembled WGS sequence"/>
</dbReference>
<dbReference type="GeneID" id="25412840"/>
<evidence type="ECO:0000313" key="1">
    <source>
        <dbReference type="EMBL" id="KEQ77649.1"/>
    </source>
</evidence>
<name>A0A074X1N6_9PEZI</name>
<accession>A0A074X1N6</accession>
<keyword evidence="2" id="KW-1185">Reference proteome</keyword>
<dbReference type="EMBL" id="KL584702">
    <property type="protein sequence ID" value="KEQ77649.1"/>
    <property type="molecule type" value="Genomic_DNA"/>
</dbReference>
<protein>
    <submittedName>
        <fullName evidence="1">Uncharacterized protein</fullName>
    </submittedName>
</protein>
<evidence type="ECO:0000313" key="2">
    <source>
        <dbReference type="Proteomes" id="UP000027730"/>
    </source>
</evidence>
<dbReference type="AlphaFoldDB" id="A0A074X1N6"/>
<dbReference type="RefSeq" id="XP_013432063.1">
    <property type="nucleotide sequence ID" value="XM_013576609.1"/>
</dbReference>
<sequence length="176" mass="20140">MCSFFHDKHTEEYYNYCNVYREIQSSYTMAGQKDSFFASRWNRDCRHLEIKGVKSGWLMQVCSVRPFCPLRRTRGRRSNSGRHIHSLLGIQDPCTRLHTLPATLLIAKWTCSRAVDCGCFLLFPALCSVVCRERTSSTLGRVAKQSNVKQTMDSCIAHNIATEMEGTPLCIMWFGA</sequence>
<dbReference type="HOGENOM" id="CLU_1524829_0_0_1"/>
<reference evidence="1 2" key="1">
    <citation type="journal article" date="2014" name="BMC Genomics">
        <title>Genome sequencing of four Aureobasidium pullulans varieties: biotechnological potential, stress tolerance, and description of new species.</title>
        <authorList>
            <person name="Gostin Ar C."/>
            <person name="Ohm R.A."/>
            <person name="Kogej T."/>
            <person name="Sonjak S."/>
            <person name="Turk M."/>
            <person name="Zajc J."/>
            <person name="Zalar P."/>
            <person name="Grube M."/>
            <person name="Sun H."/>
            <person name="Han J."/>
            <person name="Sharma A."/>
            <person name="Chiniquy J."/>
            <person name="Ngan C.Y."/>
            <person name="Lipzen A."/>
            <person name="Barry K."/>
            <person name="Grigoriev I.V."/>
            <person name="Gunde-Cimerman N."/>
        </authorList>
    </citation>
    <scope>NUCLEOTIDE SEQUENCE [LARGE SCALE GENOMIC DNA]</scope>
    <source>
        <strain evidence="1 2">CBS 147.97</strain>
    </source>
</reference>